<sequence length="42" mass="4914">MNGLNLDGHDLYLFDAMVCDLRRVLQNDFLLCEILDVRKLFA</sequence>
<proteinExistence type="predicted"/>
<dbReference type="KEGG" id="bqy:MUS_0127"/>
<evidence type="ECO:0000313" key="1">
    <source>
        <dbReference type="EMBL" id="AFJ60215.1"/>
    </source>
</evidence>
<dbReference type="Proteomes" id="UP000002878">
    <property type="component" value="Chromosome"/>
</dbReference>
<organism evidence="1 2">
    <name type="scientific">Bacillus amyloliquefaciens (strain Y2)</name>
    <name type="common">Bacillus amyloliquefaciens subsp. plantarum (strain B9601-Y2)</name>
    <dbReference type="NCBI Taxonomy" id="1155777"/>
    <lineage>
        <taxon>Bacteria</taxon>
        <taxon>Bacillati</taxon>
        <taxon>Bacillota</taxon>
        <taxon>Bacilli</taxon>
        <taxon>Bacillales</taxon>
        <taxon>Bacillaceae</taxon>
        <taxon>Bacillus</taxon>
        <taxon>Bacillus amyloliquefaciens group</taxon>
    </lineage>
</organism>
<dbReference type="EMBL" id="CP003332">
    <property type="protein sequence ID" value="AFJ60215.1"/>
    <property type="molecule type" value="Genomic_DNA"/>
</dbReference>
<reference evidence="1 2" key="1">
    <citation type="journal article" date="2012" name="J. Biotechnol.">
        <title>Genome sequence of the plant growth promoting strain Bacillus amyloliquefaciens subsp. plantarum B9601-Y2 and expression of mersacidin and other secondary metabolites.</title>
        <authorList>
            <person name="He P."/>
            <person name="Hao K."/>
            <person name="Blom J."/>
            <person name="Ruckert C."/>
            <person name="Vater J."/>
            <person name="Mao Z."/>
            <person name="Wu Y."/>
            <person name="Hou M."/>
            <person name="He P."/>
            <person name="He Y."/>
            <person name="Borriss R."/>
        </authorList>
    </citation>
    <scope>NUCLEOTIDE SEQUENCE [LARGE SCALE GENOMIC DNA]</scope>
    <source>
        <strain evidence="1">Y2</strain>
    </source>
</reference>
<gene>
    <name evidence="1" type="ORF">MUS_0127</name>
</gene>
<protein>
    <submittedName>
        <fullName evidence="1">Uncharacterized protein</fullName>
    </submittedName>
</protein>
<accession>I2C0P1</accession>
<name>I2C0P1_BACAY</name>
<dbReference type="HOGENOM" id="CLU_3246682_0_0_9"/>
<dbReference type="AlphaFoldDB" id="I2C0P1"/>
<evidence type="ECO:0000313" key="2">
    <source>
        <dbReference type="Proteomes" id="UP000002878"/>
    </source>
</evidence>